<keyword evidence="5" id="KW-1185">Reference proteome</keyword>
<proteinExistence type="predicted"/>
<name>H6SPW3_PARPM</name>
<evidence type="ECO:0000259" key="3">
    <source>
        <dbReference type="SMART" id="SM00363"/>
    </source>
</evidence>
<reference evidence="4 5" key="1">
    <citation type="submission" date="2012-02" db="EMBL/GenBank/DDBJ databases">
        <title>Shotgun genome sequence of Phaeospirillum photometricum DSM 122.</title>
        <authorList>
            <person name="Duquesne K."/>
            <person name="Sturgis J."/>
        </authorList>
    </citation>
    <scope>NUCLEOTIDE SEQUENCE [LARGE SCALE GENOMIC DNA]</scope>
    <source>
        <strain evidence="5">DSM122</strain>
    </source>
</reference>
<evidence type="ECO:0000256" key="1">
    <source>
        <dbReference type="PROSITE-ProRule" id="PRU00182"/>
    </source>
</evidence>
<keyword evidence="1" id="KW-0694">RNA-binding</keyword>
<feature type="domain" description="RNA-binding S4" evidence="3">
    <location>
        <begin position="10"/>
        <end position="73"/>
    </location>
</feature>
<dbReference type="InterPro" id="IPR036986">
    <property type="entry name" value="S4_RNA-bd_sf"/>
</dbReference>
<protein>
    <submittedName>
        <fullName evidence="4">RNA-binding S4</fullName>
    </submittedName>
</protein>
<dbReference type="AlphaFoldDB" id="H6SPW3"/>
<dbReference type="InterPro" id="IPR002942">
    <property type="entry name" value="S4_RNA-bd"/>
</dbReference>
<dbReference type="OrthoDB" id="9797176at2"/>
<dbReference type="eggNOG" id="COG1188">
    <property type="taxonomic scope" value="Bacteria"/>
</dbReference>
<dbReference type="STRING" id="1150469.RSPPHO_00607"/>
<dbReference type="HOGENOM" id="CLU_101003_2_0_5"/>
<dbReference type="GO" id="GO:0003723">
    <property type="term" value="F:RNA binding"/>
    <property type="evidence" value="ECO:0007669"/>
    <property type="project" value="UniProtKB-KW"/>
</dbReference>
<dbReference type="Proteomes" id="UP000033220">
    <property type="component" value="Chromosome DSM 122"/>
</dbReference>
<feature type="region of interest" description="Disordered" evidence="2">
    <location>
        <begin position="77"/>
        <end position="96"/>
    </location>
</feature>
<dbReference type="Pfam" id="PF01479">
    <property type="entry name" value="S4"/>
    <property type="match status" value="1"/>
</dbReference>
<evidence type="ECO:0000313" key="4">
    <source>
        <dbReference type="EMBL" id="CCG07233.1"/>
    </source>
</evidence>
<evidence type="ECO:0000256" key="2">
    <source>
        <dbReference type="SAM" id="MobiDB-lite"/>
    </source>
</evidence>
<dbReference type="PROSITE" id="PS50889">
    <property type="entry name" value="S4"/>
    <property type="match status" value="1"/>
</dbReference>
<gene>
    <name evidence="4" type="ORF">RSPPHO_00607</name>
</gene>
<dbReference type="CDD" id="cd00165">
    <property type="entry name" value="S4"/>
    <property type="match status" value="1"/>
</dbReference>
<sequence>MSDAAAGEAQRLDKWLWFARFCKTRTLAQALCGSGHVRRNGETVLKAAALVRPGDELTLVLGSVRRRVVVRAPGVRRGPAPEAQTLYDEPDPPQRLVDPVLEAPAVRLPGSGRPTKKDRRALDRLRDEGPWD</sequence>
<dbReference type="SMART" id="SM00363">
    <property type="entry name" value="S4"/>
    <property type="match status" value="1"/>
</dbReference>
<feature type="region of interest" description="Disordered" evidence="2">
    <location>
        <begin position="102"/>
        <end position="132"/>
    </location>
</feature>
<dbReference type="Gene3D" id="3.10.290.10">
    <property type="entry name" value="RNA-binding S4 domain"/>
    <property type="match status" value="1"/>
</dbReference>
<dbReference type="SUPFAM" id="SSF55174">
    <property type="entry name" value="Alpha-L RNA-binding motif"/>
    <property type="match status" value="1"/>
</dbReference>
<dbReference type="EMBL" id="HE663493">
    <property type="protein sequence ID" value="CCG07233.1"/>
    <property type="molecule type" value="Genomic_DNA"/>
</dbReference>
<dbReference type="RefSeq" id="WP_014413873.1">
    <property type="nucleotide sequence ID" value="NC_017059.1"/>
</dbReference>
<dbReference type="PATRIC" id="fig|1150469.3.peg.709"/>
<feature type="compositionally biased region" description="Basic and acidic residues" evidence="2">
    <location>
        <begin position="120"/>
        <end position="132"/>
    </location>
</feature>
<evidence type="ECO:0000313" key="5">
    <source>
        <dbReference type="Proteomes" id="UP000033220"/>
    </source>
</evidence>
<organism evidence="4 5">
    <name type="scientific">Pararhodospirillum photometricum DSM 122</name>
    <dbReference type="NCBI Taxonomy" id="1150469"/>
    <lineage>
        <taxon>Bacteria</taxon>
        <taxon>Pseudomonadati</taxon>
        <taxon>Pseudomonadota</taxon>
        <taxon>Alphaproteobacteria</taxon>
        <taxon>Rhodospirillales</taxon>
        <taxon>Rhodospirillaceae</taxon>
        <taxon>Pararhodospirillum</taxon>
    </lineage>
</organism>
<dbReference type="KEGG" id="rpm:RSPPHO_00607"/>
<accession>H6SPW3</accession>